<protein>
    <submittedName>
        <fullName evidence="3">Uncharacterized protein</fullName>
    </submittedName>
</protein>
<comment type="caution">
    <text evidence="3">The sequence shown here is derived from an EMBL/GenBank/DDBJ whole genome shotgun (WGS) entry which is preliminary data.</text>
</comment>
<feature type="region of interest" description="Disordered" evidence="2">
    <location>
        <begin position="387"/>
        <end position="467"/>
    </location>
</feature>
<feature type="compositionally biased region" description="Basic and acidic residues" evidence="2">
    <location>
        <begin position="214"/>
        <end position="232"/>
    </location>
</feature>
<keyword evidence="4" id="KW-1185">Reference proteome</keyword>
<evidence type="ECO:0000256" key="2">
    <source>
        <dbReference type="SAM" id="MobiDB-lite"/>
    </source>
</evidence>
<dbReference type="Proteomes" id="UP000284403">
    <property type="component" value="Unassembled WGS sequence"/>
</dbReference>
<evidence type="ECO:0000313" key="4">
    <source>
        <dbReference type="Proteomes" id="UP000284403"/>
    </source>
</evidence>
<name>A0A3R7NBX8_9TRYP</name>
<dbReference type="GeneID" id="40318843"/>
<gene>
    <name evidence="3" type="ORF">Tco025E_05232</name>
</gene>
<feature type="coiled-coil region" evidence="1">
    <location>
        <begin position="12"/>
        <end position="97"/>
    </location>
</feature>
<accession>A0A3R7NBX8</accession>
<evidence type="ECO:0000256" key="1">
    <source>
        <dbReference type="SAM" id="Coils"/>
    </source>
</evidence>
<evidence type="ECO:0000313" key="3">
    <source>
        <dbReference type="EMBL" id="RNF16306.1"/>
    </source>
</evidence>
<feature type="compositionally biased region" description="Basic and acidic residues" evidence="2">
    <location>
        <begin position="453"/>
        <end position="465"/>
    </location>
</feature>
<organism evidence="3 4">
    <name type="scientific">Trypanosoma conorhini</name>
    <dbReference type="NCBI Taxonomy" id="83891"/>
    <lineage>
        <taxon>Eukaryota</taxon>
        <taxon>Discoba</taxon>
        <taxon>Euglenozoa</taxon>
        <taxon>Kinetoplastea</taxon>
        <taxon>Metakinetoplastina</taxon>
        <taxon>Trypanosomatida</taxon>
        <taxon>Trypanosomatidae</taxon>
        <taxon>Trypanosoma</taxon>
    </lineage>
</organism>
<dbReference type="RefSeq" id="XP_029227761.1">
    <property type="nucleotide sequence ID" value="XM_029372133.1"/>
</dbReference>
<reference evidence="3 4" key="1">
    <citation type="journal article" date="2018" name="BMC Genomics">
        <title>Genomic comparison of Trypanosoma conorhini and Trypanosoma rangeli to Trypanosoma cruzi strains of high and low virulence.</title>
        <authorList>
            <person name="Bradwell K.R."/>
            <person name="Koparde V.N."/>
            <person name="Matveyev A.V."/>
            <person name="Serrano M.G."/>
            <person name="Alves J.M."/>
            <person name="Parikh H."/>
            <person name="Huang B."/>
            <person name="Lee V."/>
            <person name="Espinosa-Alvarez O."/>
            <person name="Ortiz P.A."/>
            <person name="Costa-Martins A.G."/>
            <person name="Teixeira M.M."/>
            <person name="Buck G.A."/>
        </authorList>
    </citation>
    <scope>NUCLEOTIDE SEQUENCE [LARGE SCALE GENOMIC DNA]</scope>
    <source>
        <strain evidence="3 4">025E</strain>
    </source>
</reference>
<dbReference type="OrthoDB" id="264404at2759"/>
<feature type="region of interest" description="Disordered" evidence="2">
    <location>
        <begin position="211"/>
        <end position="232"/>
    </location>
</feature>
<feature type="coiled-coil region" evidence="1">
    <location>
        <begin position="328"/>
        <end position="362"/>
    </location>
</feature>
<keyword evidence="1" id="KW-0175">Coiled coil</keyword>
<feature type="coiled-coil region" evidence="1">
    <location>
        <begin position="124"/>
        <end position="151"/>
    </location>
</feature>
<feature type="region of interest" description="Disordered" evidence="2">
    <location>
        <begin position="496"/>
        <end position="573"/>
    </location>
</feature>
<proteinExistence type="predicted"/>
<feature type="compositionally biased region" description="Low complexity" evidence="2">
    <location>
        <begin position="408"/>
        <end position="424"/>
    </location>
</feature>
<dbReference type="EMBL" id="MKKU01000298">
    <property type="protein sequence ID" value="RNF16306.1"/>
    <property type="molecule type" value="Genomic_DNA"/>
</dbReference>
<sequence length="573" mass="62589">MPALASAGDSSLSSLQLENEELRRQLRETRRESRGGPRGDAQHVERLERRCELLATRLVSLVRDRQLSECAEVHFLLRTQEEERRFLRDALQRLLRRQKKCTVGEDYGGPPDDELRSSMLTALVTRVAEEAQHAESQLKLEQTERRLLLEQTAELIVDIQQAIEKATRWVYDYHCEPLRTDPLRQLTLWKESHNAGASQLLSLADVAAACPPDSPDRTRGGRRAEGRWRGDSDGFIEVHSTPEYEAAGAATSLSRSGVDLLEACDVLRACYRALAGVRTLLGEAMSTLAPSLASRPGKLTSVEELVKGFHRDLQEMLRSNEQCRETLARRLEAEIEAHRRTVQKYEARLKLAERELIDLLTSAASMPRGALGSSDAHAVAFSKRLGDEAEGGAGDAGAATPPPPHAPHAPAKASASASAASRHAVGGGDTTRRKCTPGELAPPSRRRGVRAMLVRDKGDPQKPREAPCLAIRGNGAAADGSPPPLVLSLPEAQLQRRAGSRSLSSLDTLDGRMDDDSTAEGSVTHSPPPPPSSSSRRGRPPPTGEVREGRAASSSQRQQRWQHRAILLSPSPF</sequence>
<dbReference type="AlphaFoldDB" id="A0A3R7NBX8"/>